<feature type="domain" description="Response regulatory" evidence="3">
    <location>
        <begin position="130"/>
        <end position="247"/>
    </location>
</feature>
<dbReference type="PANTHER" id="PTHR44591:SF3">
    <property type="entry name" value="RESPONSE REGULATORY DOMAIN-CONTAINING PROTEIN"/>
    <property type="match status" value="1"/>
</dbReference>
<dbReference type="InterPro" id="IPR050595">
    <property type="entry name" value="Bact_response_regulator"/>
</dbReference>
<keyword evidence="5" id="KW-1185">Reference proteome</keyword>
<dbReference type="PROSITE" id="PS50110">
    <property type="entry name" value="RESPONSE_REGULATORY"/>
    <property type="match status" value="1"/>
</dbReference>
<dbReference type="SUPFAM" id="SSF52172">
    <property type="entry name" value="CheY-like"/>
    <property type="match status" value="1"/>
</dbReference>
<dbReference type="InterPro" id="IPR011006">
    <property type="entry name" value="CheY-like_superfamily"/>
</dbReference>
<dbReference type="PANTHER" id="PTHR44591">
    <property type="entry name" value="STRESS RESPONSE REGULATOR PROTEIN 1"/>
    <property type="match status" value="1"/>
</dbReference>
<reference evidence="4 5" key="1">
    <citation type="journal article" date="2017" name="Int. J. Syst. Evol. Microbiol.">
        <title>Ramlibacter alkalitolerans sp. nov., alkali-tolerant bacterium isolated from soil of ginseng.</title>
        <authorList>
            <person name="Lee D.H."/>
            <person name="Cha C.J."/>
        </authorList>
    </citation>
    <scope>NUCLEOTIDE SEQUENCE [LARGE SCALE GENOMIC DNA]</scope>
    <source>
        <strain evidence="4 5">KACC 19305</strain>
    </source>
</reference>
<evidence type="ECO:0000313" key="5">
    <source>
        <dbReference type="Proteomes" id="UP000622707"/>
    </source>
</evidence>
<evidence type="ECO:0000256" key="1">
    <source>
        <dbReference type="ARBA" id="ARBA00022553"/>
    </source>
</evidence>
<organism evidence="4 5">
    <name type="scientific">Ramlibacter alkalitolerans</name>
    <dbReference type="NCBI Taxonomy" id="2039631"/>
    <lineage>
        <taxon>Bacteria</taxon>
        <taxon>Pseudomonadati</taxon>
        <taxon>Pseudomonadota</taxon>
        <taxon>Betaproteobacteria</taxon>
        <taxon>Burkholderiales</taxon>
        <taxon>Comamonadaceae</taxon>
        <taxon>Ramlibacter</taxon>
    </lineage>
</organism>
<dbReference type="Pfam" id="PF00072">
    <property type="entry name" value="Response_reg"/>
    <property type="match status" value="1"/>
</dbReference>
<name>A0ABS1JRI7_9BURK</name>
<accession>A0ABS1JRI7</accession>
<dbReference type="SMART" id="SM00448">
    <property type="entry name" value="REC"/>
    <property type="match status" value="1"/>
</dbReference>
<dbReference type="RefSeq" id="WP_201691244.1">
    <property type="nucleotide sequence ID" value="NZ_JAEQND010000009.1"/>
</dbReference>
<evidence type="ECO:0000256" key="2">
    <source>
        <dbReference type="PROSITE-ProRule" id="PRU00169"/>
    </source>
</evidence>
<dbReference type="Gene3D" id="3.40.50.2300">
    <property type="match status" value="1"/>
</dbReference>
<gene>
    <name evidence="4" type="ORF">JI746_17240</name>
</gene>
<dbReference type="InterPro" id="IPR001789">
    <property type="entry name" value="Sig_transdc_resp-reg_receiver"/>
</dbReference>
<feature type="modified residue" description="4-aspartylphosphate" evidence="2">
    <location>
        <position position="180"/>
    </location>
</feature>
<proteinExistence type="predicted"/>
<evidence type="ECO:0000313" key="4">
    <source>
        <dbReference type="EMBL" id="MBL0426862.1"/>
    </source>
</evidence>
<dbReference type="CDD" id="cd17574">
    <property type="entry name" value="REC_OmpR"/>
    <property type="match status" value="1"/>
</dbReference>
<dbReference type="Proteomes" id="UP000622707">
    <property type="component" value="Unassembled WGS sequence"/>
</dbReference>
<sequence length="267" mass="29118">MENNDIYALTPLGEGELRSSATRLTAAEIDVLVRLDGMLTVGQILASLAPEARAGFDAVFRSLLQRRLVTLVELDPFTRTWNAQVEMLTQAVRPAQADAGLAALQRSGFYVQIARERSKQHPAHPGRPLTAVVVEDDAALGMFTRTLLNLSGFEVRNAHNRAEVVAEIRRPPVPDLILLDVMLPDADGFDILQRVRQHSVLKDVPVIMLTGKATREAVLKGIAGGADGYITKPFEPESLLRAVRTVLGLPEEDPGAPPGTWGDPRLR</sequence>
<keyword evidence="1 2" id="KW-0597">Phosphoprotein</keyword>
<protein>
    <submittedName>
        <fullName evidence="4">Response regulator</fullName>
    </submittedName>
</protein>
<dbReference type="EMBL" id="JAEQND010000009">
    <property type="protein sequence ID" value="MBL0426862.1"/>
    <property type="molecule type" value="Genomic_DNA"/>
</dbReference>
<comment type="caution">
    <text evidence="4">The sequence shown here is derived from an EMBL/GenBank/DDBJ whole genome shotgun (WGS) entry which is preliminary data.</text>
</comment>
<evidence type="ECO:0000259" key="3">
    <source>
        <dbReference type="PROSITE" id="PS50110"/>
    </source>
</evidence>